<dbReference type="Proteomes" id="UP000003571">
    <property type="component" value="Unassembled WGS sequence"/>
</dbReference>
<reference evidence="1 2" key="1">
    <citation type="submission" date="2011-09" db="EMBL/GenBank/DDBJ databases">
        <title>The draft genome of Treponema saccharophilum DSM 2985.</title>
        <authorList>
            <consortium name="US DOE Joint Genome Institute (JGI-PGF)"/>
            <person name="Lucas S."/>
            <person name="Copeland A."/>
            <person name="Lapidus A."/>
            <person name="Glavina del Rio T."/>
            <person name="Dalin E."/>
            <person name="Tice H."/>
            <person name="Bruce D."/>
            <person name="Goodwin L."/>
            <person name="Pitluck S."/>
            <person name="Peters L."/>
            <person name="Kyrpides N."/>
            <person name="Mavromatis K."/>
            <person name="Ivanova N."/>
            <person name="Markowitz V."/>
            <person name="Cheng J.-F."/>
            <person name="Hugenholtz P."/>
            <person name="Woyke T."/>
            <person name="Wu D."/>
            <person name="Gronow S."/>
            <person name="Wellnitz S."/>
            <person name="Brambilla E."/>
            <person name="Klenk H.-P."/>
            <person name="Eisen J.A."/>
        </authorList>
    </citation>
    <scope>NUCLEOTIDE SEQUENCE [LARGE SCALE GENOMIC DNA]</scope>
    <source>
        <strain evidence="1 2">DSM 2985</strain>
    </source>
</reference>
<sequence length="315" mass="37307">MSEQMTSAQTEDDFTKARHKALFNEVQHFLNPDEATLISFSDIKKLIRPKNEVYMGMQTVPVNLIVGSEGRYQDFDNRFFPKSMHLKSRWEHIDMAHLQDISLPSISLYELGGVYFVRDGNHRVSVARSRGVEFIDAEVVSLQSEIKLHPGDSLQKMTKQVIEYEKRVFYGETGFGDVTDFWCLDFSVPGQYDVIYNHILTHKYYINMNKTEEIGMDKAMMSWFTSVYTPVIKTIENHKIMRSFRNRTKSDLYVWMIKYWDEIKLKFGEDYPIEDMANSFMNKFAARSSFRSFFWRLRNEIEGRLLRKKQHLRDK</sequence>
<accession>H7EP50</accession>
<dbReference type="eggNOG" id="COG1475">
    <property type="taxonomic scope" value="Bacteria"/>
</dbReference>
<keyword evidence="2" id="KW-1185">Reference proteome</keyword>
<protein>
    <submittedName>
        <fullName evidence="1">Transcriptional regulator</fullName>
    </submittedName>
</protein>
<evidence type="ECO:0000313" key="2">
    <source>
        <dbReference type="Proteomes" id="UP000003571"/>
    </source>
</evidence>
<name>H7EP50_9SPIR</name>
<dbReference type="EMBL" id="AGRW01000054">
    <property type="protein sequence ID" value="EIC00683.1"/>
    <property type="molecule type" value="Genomic_DNA"/>
</dbReference>
<dbReference type="AlphaFoldDB" id="H7EP50"/>
<dbReference type="STRING" id="907348.TresaDRAFT_0156"/>
<proteinExistence type="predicted"/>
<dbReference type="RefSeq" id="WP_002706356.1">
    <property type="nucleotide sequence ID" value="NZ_AGRW01000054.1"/>
</dbReference>
<dbReference type="PATRIC" id="fig|907348.3.peg.2742"/>
<evidence type="ECO:0000313" key="1">
    <source>
        <dbReference type="EMBL" id="EIC00683.1"/>
    </source>
</evidence>
<gene>
    <name evidence="1" type="ORF">TresaDRAFT_0156</name>
</gene>
<organism evidence="1 2">
    <name type="scientific">Treponema saccharophilum DSM 2985</name>
    <dbReference type="NCBI Taxonomy" id="907348"/>
    <lineage>
        <taxon>Bacteria</taxon>
        <taxon>Pseudomonadati</taxon>
        <taxon>Spirochaetota</taxon>
        <taxon>Spirochaetia</taxon>
        <taxon>Spirochaetales</taxon>
        <taxon>Treponemataceae</taxon>
        <taxon>Treponema</taxon>
    </lineage>
</organism>
<comment type="caution">
    <text evidence="1">The sequence shown here is derived from an EMBL/GenBank/DDBJ whole genome shotgun (WGS) entry which is preliminary data.</text>
</comment>